<dbReference type="EMBL" id="JXTC01000078">
    <property type="protein sequence ID" value="PON91033.1"/>
    <property type="molecule type" value="Genomic_DNA"/>
</dbReference>
<evidence type="ECO:0000313" key="1">
    <source>
        <dbReference type="EMBL" id="PON91033.1"/>
    </source>
</evidence>
<gene>
    <name evidence="1" type="ORF">TorRG33x02_132510</name>
</gene>
<protein>
    <submittedName>
        <fullName evidence="1">Uncharacterized protein</fullName>
    </submittedName>
</protein>
<sequence length="77" mass="8952">MCPNIIFIYSYNRVCAMTWTRHDIARAVGIESRYVADMGGDRLTEPVDFYFSEAYLMIGDVNCNISEYYFVNEETSL</sequence>
<dbReference type="AlphaFoldDB" id="A0A2P5EZS8"/>
<evidence type="ECO:0000313" key="2">
    <source>
        <dbReference type="Proteomes" id="UP000237000"/>
    </source>
</evidence>
<comment type="caution">
    <text evidence="1">The sequence shown here is derived from an EMBL/GenBank/DDBJ whole genome shotgun (WGS) entry which is preliminary data.</text>
</comment>
<dbReference type="InParanoid" id="A0A2P5EZS8"/>
<organism evidence="1 2">
    <name type="scientific">Trema orientale</name>
    <name type="common">Charcoal tree</name>
    <name type="synonym">Celtis orientalis</name>
    <dbReference type="NCBI Taxonomy" id="63057"/>
    <lineage>
        <taxon>Eukaryota</taxon>
        <taxon>Viridiplantae</taxon>
        <taxon>Streptophyta</taxon>
        <taxon>Embryophyta</taxon>
        <taxon>Tracheophyta</taxon>
        <taxon>Spermatophyta</taxon>
        <taxon>Magnoliopsida</taxon>
        <taxon>eudicotyledons</taxon>
        <taxon>Gunneridae</taxon>
        <taxon>Pentapetalae</taxon>
        <taxon>rosids</taxon>
        <taxon>fabids</taxon>
        <taxon>Rosales</taxon>
        <taxon>Cannabaceae</taxon>
        <taxon>Trema</taxon>
    </lineage>
</organism>
<reference evidence="2" key="1">
    <citation type="submission" date="2016-06" db="EMBL/GenBank/DDBJ databases">
        <title>Parallel loss of symbiosis genes in relatives of nitrogen-fixing non-legume Parasponia.</title>
        <authorList>
            <person name="Van Velzen R."/>
            <person name="Holmer R."/>
            <person name="Bu F."/>
            <person name="Rutten L."/>
            <person name="Van Zeijl A."/>
            <person name="Liu W."/>
            <person name="Santuari L."/>
            <person name="Cao Q."/>
            <person name="Sharma T."/>
            <person name="Shen D."/>
            <person name="Roswanjaya Y."/>
            <person name="Wardhani T."/>
            <person name="Kalhor M.S."/>
            <person name="Jansen J."/>
            <person name="Van den Hoogen J."/>
            <person name="Gungor B."/>
            <person name="Hartog M."/>
            <person name="Hontelez J."/>
            <person name="Verver J."/>
            <person name="Yang W.-C."/>
            <person name="Schijlen E."/>
            <person name="Repin R."/>
            <person name="Schilthuizen M."/>
            <person name="Schranz E."/>
            <person name="Heidstra R."/>
            <person name="Miyata K."/>
            <person name="Fedorova E."/>
            <person name="Kohlen W."/>
            <person name="Bisseling T."/>
            <person name="Smit S."/>
            <person name="Geurts R."/>
        </authorList>
    </citation>
    <scope>NUCLEOTIDE SEQUENCE [LARGE SCALE GENOMIC DNA]</scope>
    <source>
        <strain evidence="2">cv. RG33-2</strain>
    </source>
</reference>
<accession>A0A2P5EZS8</accession>
<proteinExistence type="predicted"/>
<dbReference type="Proteomes" id="UP000237000">
    <property type="component" value="Unassembled WGS sequence"/>
</dbReference>
<name>A0A2P5EZS8_TREOI</name>
<dbReference type="OrthoDB" id="10300988at2759"/>
<keyword evidence="2" id="KW-1185">Reference proteome</keyword>